<dbReference type="OrthoDB" id="5797960at2759"/>
<dbReference type="AlphaFoldDB" id="A0A3P7JXS0"/>
<dbReference type="InterPro" id="IPR006150">
    <property type="entry name" value="Cys_repeat_1"/>
</dbReference>
<reference evidence="1 2" key="1">
    <citation type="submission" date="2018-11" db="EMBL/GenBank/DDBJ databases">
        <authorList>
            <consortium name="Pathogen Informatics"/>
        </authorList>
    </citation>
    <scope>NUCLEOTIDE SEQUENCE [LARGE SCALE GENOMIC DNA]</scope>
</reference>
<accession>A0A3P7JXS0</accession>
<feature type="non-terminal residue" evidence="1">
    <location>
        <position position="172"/>
    </location>
</feature>
<evidence type="ECO:0000313" key="1">
    <source>
        <dbReference type="EMBL" id="VDM81087.1"/>
    </source>
</evidence>
<dbReference type="Proteomes" id="UP000270094">
    <property type="component" value="Unassembled WGS sequence"/>
</dbReference>
<dbReference type="SMART" id="SM00289">
    <property type="entry name" value="WR1"/>
    <property type="match status" value="2"/>
</dbReference>
<organism evidence="1 2">
    <name type="scientific">Strongylus vulgaris</name>
    <name type="common">Blood worm</name>
    <dbReference type="NCBI Taxonomy" id="40348"/>
    <lineage>
        <taxon>Eukaryota</taxon>
        <taxon>Metazoa</taxon>
        <taxon>Ecdysozoa</taxon>
        <taxon>Nematoda</taxon>
        <taxon>Chromadorea</taxon>
        <taxon>Rhabditida</taxon>
        <taxon>Rhabditina</taxon>
        <taxon>Rhabditomorpha</taxon>
        <taxon>Strongyloidea</taxon>
        <taxon>Strongylidae</taxon>
        <taxon>Strongylus</taxon>
    </lineage>
</organism>
<evidence type="ECO:0000313" key="2">
    <source>
        <dbReference type="Proteomes" id="UP000270094"/>
    </source>
</evidence>
<gene>
    <name evidence="1" type="ORF">SVUK_LOCUS16085</name>
</gene>
<sequence>MRIERVWKEQNGAARACTTSRQCPSTHYCTPVTTWTGNRNNFASQKSCQNYCLSEACPPGTVVAKDGDGSRLVQCSNPGGNGRVSGGCPEGYTCYSSPLLDQNVCCGASTELQSLCPTSSTPFISALSLQPMQCTPNVDGACPGNFFCWFSTTATSVNAFYCCRSPDSVDTG</sequence>
<protein>
    <recommendedName>
        <fullName evidence="3">BPTI/Kunitz inhibitor domain-containing protein</fullName>
    </recommendedName>
</protein>
<dbReference type="PANTHER" id="PTHR46339:SF11">
    <property type="entry name" value="BPTI_KUNITZ INHIBITOR DOMAIN-CONTAINING PROTEIN"/>
    <property type="match status" value="1"/>
</dbReference>
<dbReference type="InterPro" id="IPR053014">
    <property type="entry name" value="Cuticle_assoc_divergent"/>
</dbReference>
<dbReference type="InterPro" id="IPR028150">
    <property type="entry name" value="Lustrin_cystein"/>
</dbReference>
<evidence type="ECO:0008006" key="3">
    <source>
        <dbReference type="Google" id="ProtNLM"/>
    </source>
</evidence>
<proteinExistence type="predicted"/>
<keyword evidence="2" id="KW-1185">Reference proteome</keyword>
<dbReference type="EMBL" id="UYYB01111364">
    <property type="protein sequence ID" value="VDM81087.1"/>
    <property type="molecule type" value="Genomic_DNA"/>
</dbReference>
<dbReference type="PANTHER" id="PTHR46339">
    <property type="entry name" value="PROTEIN CBG15282-RELATED"/>
    <property type="match status" value="1"/>
</dbReference>
<dbReference type="Pfam" id="PF14625">
    <property type="entry name" value="Lustrin_cystein"/>
    <property type="match status" value="3"/>
</dbReference>
<name>A0A3P7JXS0_STRVU</name>